<dbReference type="SUPFAM" id="SSF49562">
    <property type="entry name" value="C2 domain (Calcium/lipid-binding domain, CaLB)"/>
    <property type="match status" value="1"/>
</dbReference>
<evidence type="ECO:0000259" key="2">
    <source>
        <dbReference type="PROSITE" id="PS50004"/>
    </source>
</evidence>
<dbReference type="Gene3D" id="2.60.40.150">
    <property type="entry name" value="C2 domain"/>
    <property type="match status" value="1"/>
</dbReference>
<evidence type="ECO:0000256" key="1">
    <source>
        <dbReference type="SAM" id="Phobius"/>
    </source>
</evidence>
<keyword evidence="4" id="KW-1185">Reference proteome</keyword>
<organism evidence="3 4">
    <name type="scientific">Schistosoma japonicum</name>
    <name type="common">Blood fluke</name>
    <dbReference type="NCBI Taxonomy" id="6182"/>
    <lineage>
        <taxon>Eukaryota</taxon>
        <taxon>Metazoa</taxon>
        <taxon>Spiralia</taxon>
        <taxon>Lophotrochozoa</taxon>
        <taxon>Platyhelminthes</taxon>
        <taxon>Trematoda</taxon>
        <taxon>Digenea</taxon>
        <taxon>Strigeidida</taxon>
        <taxon>Schistosomatoidea</taxon>
        <taxon>Schistosomatidae</taxon>
        <taxon>Schistosoma</taxon>
    </lineage>
</organism>
<dbReference type="OrthoDB" id="9947256at2759"/>
<evidence type="ECO:0000313" key="4">
    <source>
        <dbReference type="Proteomes" id="UP000311919"/>
    </source>
</evidence>
<accession>A0A4Z2D717</accession>
<dbReference type="PROSITE" id="PS50004">
    <property type="entry name" value="C2"/>
    <property type="match status" value="1"/>
</dbReference>
<dbReference type="STRING" id="6182.A0A4Z2D717"/>
<keyword evidence="1" id="KW-1133">Transmembrane helix</keyword>
<feature type="transmembrane region" description="Helical" evidence="1">
    <location>
        <begin position="45"/>
        <end position="74"/>
    </location>
</feature>
<keyword evidence="1" id="KW-0812">Transmembrane</keyword>
<dbReference type="EMBL" id="SKCS01000241">
    <property type="protein sequence ID" value="TNN12272.1"/>
    <property type="molecule type" value="Genomic_DNA"/>
</dbReference>
<comment type="caution">
    <text evidence="3">The sequence shown here is derived from an EMBL/GenBank/DDBJ whole genome shotgun (WGS) entry which is preliminary data.</text>
</comment>
<dbReference type="AlphaFoldDB" id="A0A4Z2D717"/>
<evidence type="ECO:0000313" key="3">
    <source>
        <dbReference type="EMBL" id="TNN12272.1"/>
    </source>
</evidence>
<proteinExistence type="predicted"/>
<name>A0A4Z2D717_SCHJA</name>
<dbReference type="InterPro" id="IPR000008">
    <property type="entry name" value="C2_dom"/>
</dbReference>
<dbReference type="PANTHER" id="PTHR10024">
    <property type="entry name" value="SYNAPTOTAGMIN"/>
    <property type="match status" value="1"/>
</dbReference>
<gene>
    <name evidence="3" type="ORF">EWB00_003853</name>
</gene>
<protein>
    <submittedName>
        <fullName evidence="3">Synaptotagmin-11</fullName>
    </submittedName>
</protein>
<dbReference type="Pfam" id="PF00168">
    <property type="entry name" value="C2"/>
    <property type="match status" value="1"/>
</dbReference>
<sequence length="327" mass="39018">MHKPTTYTTNNFISNHNQTIPFNTNPLVKNAFLINLTKLFHVSSIPLAIFILITICILCLTLLIVIILCIRTCVHRKYIPKSYKKKDKPVYVDDIPGLGKSNDASLHNYEIFHYNETYIDQCLGKLEIPLKQIDHSEYAGNYLERIDWLSMHQLNIIDIGELCIGLGYFPQKSSIDICIFEGKNLLLNNYLQDDNQWKWLKLSSIIELDWIIYVKYKQRYLHKCKTQTRKELINPYFNEKFNFTIKQKYLKTLTIILQLRQIEKWKYKRIIGEIQIGFNVTQWKGTKHWEEILNTPNKLHVRWHTILPIPMKTIPYFIDWPCFDEFW</sequence>
<dbReference type="Proteomes" id="UP000311919">
    <property type="component" value="Unassembled WGS sequence"/>
</dbReference>
<reference evidence="3 4" key="1">
    <citation type="submission" date="2019-03" db="EMBL/GenBank/DDBJ databases">
        <title>An improved genome assembly of the fluke Schistosoma japonicum.</title>
        <authorList>
            <person name="Hu W."/>
            <person name="Luo F."/>
            <person name="Yin M."/>
            <person name="Mo X."/>
            <person name="Sun C."/>
            <person name="Wu Q."/>
            <person name="Zhu B."/>
            <person name="Xiang M."/>
            <person name="Wang J."/>
            <person name="Wang Y."/>
            <person name="Zhang T."/>
            <person name="Xu B."/>
            <person name="Zheng H."/>
            <person name="Feng Z."/>
        </authorList>
    </citation>
    <scope>NUCLEOTIDE SEQUENCE [LARGE SCALE GENOMIC DNA]</scope>
    <source>
        <strain evidence="3">HuSjv2</strain>
        <tissue evidence="3">Worms</tissue>
    </source>
</reference>
<keyword evidence="1" id="KW-0472">Membrane</keyword>
<dbReference type="SMART" id="SM00239">
    <property type="entry name" value="C2"/>
    <property type="match status" value="1"/>
</dbReference>
<dbReference type="InterPro" id="IPR035892">
    <property type="entry name" value="C2_domain_sf"/>
</dbReference>
<feature type="domain" description="C2" evidence="2">
    <location>
        <begin position="158"/>
        <end position="304"/>
    </location>
</feature>